<reference evidence="1 2" key="1">
    <citation type="journal article" date="2016" name="Sci. Rep.">
        <title>Genomic and phenotypic characterization of the species Acinetobacter venetianus.</title>
        <authorList>
            <person name="Fondi M."/>
            <person name="Maida I."/>
            <person name="Perrin E."/>
            <person name="Orlandini V."/>
            <person name="La Torre L."/>
            <person name="Bosi E."/>
            <person name="Negroni A."/>
            <person name="Zanaroli G."/>
            <person name="Fava F."/>
            <person name="Decorosi F."/>
            <person name="Giovannetti L."/>
            <person name="Viti C."/>
            <person name="Vaneechoutte M."/>
            <person name="Dijkshoorn L."/>
            <person name="Fani R."/>
        </authorList>
    </citation>
    <scope>NUCLEOTIDE SEQUENCE [LARGE SCALE GENOMIC DNA]</scope>
    <source>
        <strain evidence="1 2">LUH13518</strain>
    </source>
</reference>
<gene>
    <name evidence="1" type="ORF">AVENLUH13518_02941</name>
</gene>
<organism evidence="1 2">
    <name type="scientific">Acinetobacter venetianus</name>
    <dbReference type="NCBI Taxonomy" id="52133"/>
    <lineage>
        <taxon>Bacteria</taxon>
        <taxon>Pseudomonadati</taxon>
        <taxon>Pseudomonadota</taxon>
        <taxon>Gammaproteobacteria</taxon>
        <taxon>Moraxellales</taxon>
        <taxon>Moraxellaceae</taxon>
        <taxon>Acinetobacter</taxon>
    </lineage>
</organism>
<dbReference type="RefSeq" id="WP_061525495.1">
    <property type="nucleotide sequence ID" value="NZ_JRHX01000087.1"/>
</dbReference>
<evidence type="ECO:0008006" key="3">
    <source>
        <dbReference type="Google" id="ProtNLM"/>
    </source>
</evidence>
<dbReference type="AlphaFoldDB" id="A0A150HQE6"/>
<protein>
    <recommendedName>
        <fullName evidence="3">Prophage minor tail protein Z (GPZ)</fullName>
    </recommendedName>
</protein>
<dbReference type="EMBL" id="JRHX01000087">
    <property type="protein sequence ID" value="KXZ68781.1"/>
    <property type="molecule type" value="Genomic_DNA"/>
</dbReference>
<proteinExistence type="predicted"/>
<accession>A0A150HQE6</accession>
<sequence length="213" mass="23743">MLRISIVSDVKDQVRRVAAEHKKQVAFAIAKTVNELAKMAQAEEKKGLTSFFDNPTPFTLNSVAIRYAKKGNPTATIYIRPLAARYIAPYEYGGKQFLGNKPADLVPITINANQYGNLPRNTLKRYLNRKDVFLGKVGSVYGLWQRPTAHKGRRTKGGKLANNTGKVRLLVAFIEPVNTNKRLNFGSRAKIIVSRNVKQVFDRQLASAIASAR</sequence>
<evidence type="ECO:0000313" key="2">
    <source>
        <dbReference type="Proteomes" id="UP000075544"/>
    </source>
</evidence>
<evidence type="ECO:0000313" key="1">
    <source>
        <dbReference type="EMBL" id="KXZ68781.1"/>
    </source>
</evidence>
<comment type="caution">
    <text evidence="1">The sequence shown here is derived from an EMBL/GenBank/DDBJ whole genome shotgun (WGS) entry which is preliminary data.</text>
</comment>
<dbReference type="Proteomes" id="UP000075544">
    <property type="component" value="Unassembled WGS sequence"/>
</dbReference>
<dbReference type="PATRIC" id="fig|52133.19.peg.2987"/>
<name>A0A150HQE6_9GAMM</name>